<comment type="similarity">
    <text evidence="5 18">Belongs to the CDS family.</text>
</comment>
<feature type="transmembrane region" description="Helical" evidence="19">
    <location>
        <begin position="251"/>
        <end position="270"/>
    </location>
</feature>
<evidence type="ECO:0000256" key="9">
    <source>
        <dbReference type="ARBA" id="ARBA00022516"/>
    </source>
</evidence>
<evidence type="ECO:0000256" key="13">
    <source>
        <dbReference type="ARBA" id="ARBA00022989"/>
    </source>
</evidence>
<gene>
    <name evidence="20" type="ORF">H9804_06025</name>
</gene>
<evidence type="ECO:0000256" key="7">
    <source>
        <dbReference type="ARBA" id="ARBA00019373"/>
    </source>
</evidence>
<feature type="transmembrane region" description="Helical" evidence="19">
    <location>
        <begin position="141"/>
        <end position="165"/>
    </location>
</feature>
<proteinExistence type="inferred from homology"/>
<keyword evidence="15 19" id="KW-0472">Membrane</keyword>
<dbReference type="Pfam" id="PF01148">
    <property type="entry name" value="CTP_transf_1"/>
    <property type="match status" value="1"/>
</dbReference>
<name>A0A9D2KBU7_9BACT</name>
<evidence type="ECO:0000256" key="1">
    <source>
        <dbReference type="ARBA" id="ARBA00001698"/>
    </source>
</evidence>
<evidence type="ECO:0000256" key="15">
    <source>
        <dbReference type="ARBA" id="ARBA00023136"/>
    </source>
</evidence>
<keyword evidence="11 18" id="KW-0812">Transmembrane</keyword>
<accession>A0A9D2KBU7</accession>
<dbReference type="Proteomes" id="UP000824176">
    <property type="component" value="Unassembled WGS sequence"/>
</dbReference>
<evidence type="ECO:0000256" key="8">
    <source>
        <dbReference type="ARBA" id="ARBA00022475"/>
    </source>
</evidence>
<keyword evidence="14" id="KW-0443">Lipid metabolism</keyword>
<dbReference type="GO" id="GO:0005886">
    <property type="term" value="C:plasma membrane"/>
    <property type="evidence" value="ECO:0007669"/>
    <property type="project" value="UniProtKB-SubCell"/>
</dbReference>
<feature type="transmembrane region" description="Helical" evidence="19">
    <location>
        <begin position="84"/>
        <end position="102"/>
    </location>
</feature>
<organism evidence="20 21">
    <name type="scientific">Candidatus Mucispirillum faecigallinarum</name>
    <dbReference type="NCBI Taxonomy" id="2838699"/>
    <lineage>
        <taxon>Bacteria</taxon>
        <taxon>Pseudomonadati</taxon>
        <taxon>Deferribacterota</taxon>
        <taxon>Deferribacteres</taxon>
        <taxon>Deferribacterales</taxon>
        <taxon>Mucispirillaceae</taxon>
        <taxon>Mucispirillum</taxon>
    </lineage>
</organism>
<comment type="catalytic activity">
    <reaction evidence="1 18">
        <text>a 1,2-diacyl-sn-glycero-3-phosphate + CTP + H(+) = a CDP-1,2-diacyl-sn-glycerol + diphosphate</text>
        <dbReference type="Rhea" id="RHEA:16229"/>
        <dbReference type="ChEBI" id="CHEBI:15378"/>
        <dbReference type="ChEBI" id="CHEBI:33019"/>
        <dbReference type="ChEBI" id="CHEBI:37563"/>
        <dbReference type="ChEBI" id="CHEBI:58332"/>
        <dbReference type="ChEBI" id="CHEBI:58608"/>
        <dbReference type="EC" id="2.7.7.41"/>
    </reaction>
</comment>
<evidence type="ECO:0000256" key="12">
    <source>
        <dbReference type="ARBA" id="ARBA00022695"/>
    </source>
</evidence>
<evidence type="ECO:0000256" key="5">
    <source>
        <dbReference type="ARBA" id="ARBA00010185"/>
    </source>
</evidence>
<evidence type="ECO:0000256" key="14">
    <source>
        <dbReference type="ARBA" id="ARBA00023098"/>
    </source>
</evidence>
<keyword evidence="12 18" id="KW-0548">Nucleotidyltransferase</keyword>
<comment type="caution">
    <text evidence="20">The sequence shown here is derived from an EMBL/GenBank/DDBJ whole genome shotgun (WGS) entry which is preliminary data.</text>
</comment>
<dbReference type="EMBL" id="DXAQ01000093">
    <property type="protein sequence ID" value="HIZ89481.1"/>
    <property type="molecule type" value="Genomic_DNA"/>
</dbReference>
<evidence type="ECO:0000313" key="20">
    <source>
        <dbReference type="EMBL" id="HIZ89481.1"/>
    </source>
</evidence>
<reference evidence="20" key="2">
    <citation type="submission" date="2021-04" db="EMBL/GenBank/DDBJ databases">
        <authorList>
            <person name="Gilroy R."/>
        </authorList>
    </citation>
    <scope>NUCLEOTIDE SEQUENCE</scope>
    <source>
        <strain evidence="20">ChiW4-1371</strain>
    </source>
</reference>
<evidence type="ECO:0000256" key="19">
    <source>
        <dbReference type="SAM" id="Phobius"/>
    </source>
</evidence>
<keyword evidence="13 19" id="KW-1133">Transmembrane helix</keyword>
<evidence type="ECO:0000256" key="16">
    <source>
        <dbReference type="ARBA" id="ARBA00023209"/>
    </source>
</evidence>
<evidence type="ECO:0000256" key="18">
    <source>
        <dbReference type="RuleBase" id="RU003938"/>
    </source>
</evidence>
<dbReference type="PANTHER" id="PTHR46382">
    <property type="entry name" value="PHOSPHATIDATE CYTIDYLYLTRANSFERASE"/>
    <property type="match status" value="1"/>
</dbReference>
<protein>
    <recommendedName>
        <fullName evidence="7 18">Phosphatidate cytidylyltransferase</fullName>
        <ecNumber evidence="6 18">2.7.7.41</ecNumber>
    </recommendedName>
</protein>
<feature type="transmembrane region" description="Helical" evidence="19">
    <location>
        <begin position="9"/>
        <end position="28"/>
    </location>
</feature>
<evidence type="ECO:0000313" key="21">
    <source>
        <dbReference type="Proteomes" id="UP000824176"/>
    </source>
</evidence>
<dbReference type="PANTHER" id="PTHR46382:SF1">
    <property type="entry name" value="PHOSPHATIDATE CYTIDYLYLTRANSFERASE"/>
    <property type="match status" value="1"/>
</dbReference>
<evidence type="ECO:0000256" key="3">
    <source>
        <dbReference type="ARBA" id="ARBA00005119"/>
    </source>
</evidence>
<keyword evidence="8" id="KW-1003">Cell membrane</keyword>
<dbReference type="AlphaFoldDB" id="A0A9D2KBU7"/>
<reference evidence="20" key="1">
    <citation type="journal article" date="2021" name="PeerJ">
        <title>Extensive microbial diversity within the chicken gut microbiome revealed by metagenomics and culture.</title>
        <authorList>
            <person name="Gilroy R."/>
            <person name="Ravi A."/>
            <person name="Getino M."/>
            <person name="Pursley I."/>
            <person name="Horton D.L."/>
            <person name="Alikhan N.F."/>
            <person name="Baker D."/>
            <person name="Gharbi K."/>
            <person name="Hall N."/>
            <person name="Watson M."/>
            <person name="Adriaenssens E.M."/>
            <person name="Foster-Nyarko E."/>
            <person name="Jarju S."/>
            <person name="Secka A."/>
            <person name="Antonio M."/>
            <person name="Oren A."/>
            <person name="Chaudhuri R.R."/>
            <person name="La Ragione R."/>
            <person name="Hildebrand F."/>
            <person name="Pallen M.J."/>
        </authorList>
    </citation>
    <scope>NUCLEOTIDE SEQUENCE</scope>
    <source>
        <strain evidence="20">ChiW4-1371</strain>
    </source>
</reference>
<comment type="pathway">
    <text evidence="3 18">Phospholipid metabolism; CDP-diacylglycerol biosynthesis; CDP-diacylglycerol from sn-glycerol 3-phosphate: step 3/3.</text>
</comment>
<keyword evidence="17" id="KW-1208">Phospholipid metabolism</keyword>
<comment type="subcellular location">
    <subcellularLocation>
        <location evidence="2">Cell membrane</location>
        <topology evidence="2">Multi-pass membrane protein</topology>
    </subcellularLocation>
</comment>
<dbReference type="GO" id="GO:0004605">
    <property type="term" value="F:phosphatidate cytidylyltransferase activity"/>
    <property type="evidence" value="ECO:0007669"/>
    <property type="project" value="UniProtKB-EC"/>
</dbReference>
<dbReference type="GO" id="GO:0016024">
    <property type="term" value="P:CDP-diacylglycerol biosynthetic process"/>
    <property type="evidence" value="ECO:0007669"/>
    <property type="project" value="TreeGrafter"/>
</dbReference>
<evidence type="ECO:0000256" key="6">
    <source>
        <dbReference type="ARBA" id="ARBA00012487"/>
    </source>
</evidence>
<evidence type="ECO:0000256" key="11">
    <source>
        <dbReference type="ARBA" id="ARBA00022692"/>
    </source>
</evidence>
<evidence type="ECO:0000256" key="4">
    <source>
        <dbReference type="ARBA" id="ARBA00005189"/>
    </source>
</evidence>
<feature type="transmembrane region" description="Helical" evidence="19">
    <location>
        <begin position="34"/>
        <end position="51"/>
    </location>
</feature>
<keyword evidence="9" id="KW-0444">Lipid biosynthesis</keyword>
<evidence type="ECO:0000256" key="2">
    <source>
        <dbReference type="ARBA" id="ARBA00004651"/>
    </source>
</evidence>
<dbReference type="InterPro" id="IPR000374">
    <property type="entry name" value="PC_trans"/>
</dbReference>
<evidence type="ECO:0000256" key="17">
    <source>
        <dbReference type="ARBA" id="ARBA00023264"/>
    </source>
</evidence>
<feature type="transmembrane region" description="Helical" evidence="19">
    <location>
        <begin position="204"/>
        <end position="224"/>
    </location>
</feature>
<evidence type="ECO:0000256" key="10">
    <source>
        <dbReference type="ARBA" id="ARBA00022679"/>
    </source>
</evidence>
<keyword evidence="10 18" id="KW-0808">Transferase</keyword>
<keyword evidence="16" id="KW-0594">Phospholipid biosynthesis</keyword>
<sequence>MESKKAKEMVMRIIVAAVLIPLALLLIIKAHPHLFFTVVVVISVLGTYEFIKIMKNDTLHLYVQLMWASSVIVPAVIYFLGFEFFTALSFVLLFILFVLKMFSANPTEKVMEEVSYNFVAVLFIPFLITFLALLKNIGYEWVLFLCFVVWASDSFAYFAGVAFGSHKLIPKVSPGKSVEGLIGGTIGAAVVGVLFNYFILHENWIIMTVIIIEIIAAGVIGDLIESMIKRSAKVKDSGTLFPGHGGVLDRFDSLMIAGPVLYFYLIYIAGK</sequence>
<dbReference type="PROSITE" id="PS01315">
    <property type="entry name" value="CDS"/>
    <property type="match status" value="1"/>
</dbReference>
<comment type="pathway">
    <text evidence="4">Lipid metabolism.</text>
</comment>
<dbReference type="EC" id="2.7.7.41" evidence="6 18"/>
<feature type="transmembrane region" description="Helical" evidence="19">
    <location>
        <begin position="114"/>
        <end position="135"/>
    </location>
</feature>
<feature type="transmembrane region" description="Helical" evidence="19">
    <location>
        <begin position="177"/>
        <end position="198"/>
    </location>
</feature>